<comment type="catalytic activity">
    <reaction evidence="1">
        <text>5-hydroxy-2-oxo-4-ureido-2,5-dihydro-1H-imidazole-5-carboxylate + H(+) = (S)-allantoin + CO2</text>
        <dbReference type="Rhea" id="RHEA:26301"/>
        <dbReference type="ChEBI" id="CHEBI:15378"/>
        <dbReference type="ChEBI" id="CHEBI:15678"/>
        <dbReference type="ChEBI" id="CHEBI:16526"/>
        <dbReference type="ChEBI" id="CHEBI:58639"/>
        <dbReference type="EC" id="4.1.1.97"/>
    </reaction>
</comment>
<dbReference type="GO" id="GO:0006144">
    <property type="term" value="P:purine nucleobase metabolic process"/>
    <property type="evidence" value="ECO:0007669"/>
    <property type="project" value="UniProtKB-KW"/>
</dbReference>
<dbReference type="InterPro" id="IPR036778">
    <property type="entry name" value="OHCU_decarboxylase_sf"/>
</dbReference>
<evidence type="ECO:0000256" key="3">
    <source>
        <dbReference type="ARBA" id="ARBA00012257"/>
    </source>
</evidence>
<reference evidence="8" key="1">
    <citation type="submission" date="2018-05" db="EMBL/GenBank/DDBJ databases">
        <authorList>
            <person name="Lanie J.A."/>
            <person name="Ng W.-L."/>
            <person name="Kazmierczak K.M."/>
            <person name="Andrzejewski T.M."/>
            <person name="Davidsen T.M."/>
            <person name="Wayne K.J."/>
            <person name="Tettelin H."/>
            <person name="Glass J.I."/>
            <person name="Rusch D."/>
            <person name="Podicherti R."/>
            <person name="Tsui H.-C.T."/>
            <person name="Winkler M.E."/>
        </authorList>
    </citation>
    <scope>NUCLEOTIDE SEQUENCE</scope>
</reference>
<dbReference type="PANTHER" id="PTHR43466">
    <property type="entry name" value="2-OXO-4-HYDROXY-4-CARBOXY-5-UREIDOIMIDAZOLINE DECARBOXYLASE-RELATED"/>
    <property type="match status" value="1"/>
</dbReference>
<dbReference type="GO" id="GO:0005777">
    <property type="term" value="C:peroxisome"/>
    <property type="evidence" value="ECO:0007669"/>
    <property type="project" value="TreeGrafter"/>
</dbReference>
<evidence type="ECO:0000256" key="4">
    <source>
        <dbReference type="ARBA" id="ARBA00022631"/>
    </source>
</evidence>
<dbReference type="GO" id="GO:0019628">
    <property type="term" value="P:urate catabolic process"/>
    <property type="evidence" value="ECO:0007669"/>
    <property type="project" value="UniProtKB-UniPathway"/>
</dbReference>
<evidence type="ECO:0000313" key="8">
    <source>
        <dbReference type="EMBL" id="SVC67137.1"/>
    </source>
</evidence>
<dbReference type="Gene3D" id="1.10.3330.10">
    <property type="entry name" value="Oxo-4-hydroxy-4-carboxy-5-ureidoimidazoline decarboxylase"/>
    <property type="match status" value="1"/>
</dbReference>
<sequence length="168" mass="19459">MKTIDKINKLSRSEFVEIFANIFEKTKWIAEKLYNQKPFDDFKDLCSKMLGIFETAGKETQLKILEAHPDLADKVTVNLLTSNSRSEQSNAGLDQCSEEEFNEFKNLNKSYRQKYGFPFVIAVKGKNKIEILSEFRKRILNSVDEEFNEAIIQVGKIANLRLNEINIK</sequence>
<dbReference type="Pfam" id="PF09349">
    <property type="entry name" value="OHCU_decarbox"/>
    <property type="match status" value="1"/>
</dbReference>
<protein>
    <recommendedName>
        <fullName evidence="3">2-oxo-4-hydroxy-4-carboxy-5-ureidoimidazoline decarboxylase</fullName>
        <ecNumber evidence="3">4.1.1.97</ecNumber>
    </recommendedName>
</protein>
<keyword evidence="5" id="KW-0210">Decarboxylase</keyword>
<dbReference type="InterPro" id="IPR017580">
    <property type="entry name" value="OHCU_decarboxylase-1"/>
</dbReference>
<dbReference type="EC" id="4.1.1.97" evidence="3"/>
<gene>
    <name evidence="8" type="ORF">METZ01_LOCUS319991</name>
</gene>
<dbReference type="AlphaFoldDB" id="A0A382P2X8"/>
<evidence type="ECO:0000256" key="2">
    <source>
        <dbReference type="ARBA" id="ARBA00004754"/>
    </source>
</evidence>
<name>A0A382P2X8_9ZZZZ</name>
<dbReference type="UniPathway" id="UPA00394">
    <property type="reaction ID" value="UER00652"/>
</dbReference>
<evidence type="ECO:0000259" key="7">
    <source>
        <dbReference type="Pfam" id="PF09349"/>
    </source>
</evidence>
<dbReference type="EMBL" id="UINC01104181">
    <property type="protein sequence ID" value="SVC67137.1"/>
    <property type="molecule type" value="Genomic_DNA"/>
</dbReference>
<accession>A0A382P2X8</accession>
<organism evidence="8">
    <name type="scientific">marine metagenome</name>
    <dbReference type="NCBI Taxonomy" id="408172"/>
    <lineage>
        <taxon>unclassified sequences</taxon>
        <taxon>metagenomes</taxon>
        <taxon>ecological metagenomes</taxon>
    </lineage>
</organism>
<dbReference type="InterPro" id="IPR018020">
    <property type="entry name" value="OHCU_decarboxylase"/>
</dbReference>
<dbReference type="PANTHER" id="PTHR43466:SF1">
    <property type="entry name" value="2-OXO-4-HYDROXY-4-CARBOXY-5-UREIDOIMIDAZOLINE DECARBOXYLASE-RELATED"/>
    <property type="match status" value="1"/>
</dbReference>
<dbReference type="SUPFAM" id="SSF158694">
    <property type="entry name" value="UraD-Like"/>
    <property type="match status" value="1"/>
</dbReference>
<evidence type="ECO:0000256" key="1">
    <source>
        <dbReference type="ARBA" id="ARBA00001163"/>
    </source>
</evidence>
<evidence type="ECO:0000256" key="6">
    <source>
        <dbReference type="ARBA" id="ARBA00023239"/>
    </source>
</evidence>
<dbReference type="GO" id="GO:0000255">
    <property type="term" value="P:allantoin metabolic process"/>
    <property type="evidence" value="ECO:0007669"/>
    <property type="project" value="InterPro"/>
</dbReference>
<keyword evidence="4" id="KW-0659">Purine metabolism</keyword>
<evidence type="ECO:0000256" key="5">
    <source>
        <dbReference type="ARBA" id="ARBA00022793"/>
    </source>
</evidence>
<feature type="domain" description="Oxo-4-hydroxy-4-carboxy-5-ureidoimidazoline decarboxylase" evidence="7">
    <location>
        <begin position="8"/>
        <end position="163"/>
    </location>
</feature>
<proteinExistence type="predicted"/>
<dbReference type="NCBIfam" id="TIGR03164">
    <property type="entry name" value="UHCUDC"/>
    <property type="match status" value="1"/>
</dbReference>
<comment type="pathway">
    <text evidence="2">Purine metabolism; urate degradation; (S)-allantoin from urate: step 3/3.</text>
</comment>
<dbReference type="GO" id="GO:0051997">
    <property type="term" value="F:2-oxo-4-hydroxy-4-carboxy-5-ureidoimidazoline decarboxylase activity"/>
    <property type="evidence" value="ECO:0007669"/>
    <property type="project" value="UniProtKB-EC"/>
</dbReference>
<keyword evidence="6" id="KW-0456">Lyase</keyword>